<keyword evidence="9" id="KW-1015">Disulfide bond</keyword>
<accession>A0A9E1B5J7</accession>
<comment type="catalytic activity">
    <reaction evidence="1">
        <text>a beta-lactam + H2O = a substituted beta-amino acid</text>
        <dbReference type="Rhea" id="RHEA:20401"/>
        <dbReference type="ChEBI" id="CHEBI:15377"/>
        <dbReference type="ChEBI" id="CHEBI:35627"/>
        <dbReference type="ChEBI" id="CHEBI:140347"/>
        <dbReference type="EC" id="3.5.2.6"/>
    </reaction>
</comment>
<sequence length="243" mass="27910">MKKIVLLIFLTLNLIALTTNPMIKIPQANSCNIEDNCIDFSRKYSDDEYKRLFGIYKSECEVKNLDACIYLAEFYKSGLGVKKDVTKSLEILNKVCDENNKFACHNLGVEYQEMKDHKMALDAFKKGCDLAFIQSCFNVAVLYNNGGGVKRDYKKAAKIYKEVCEQNFYEGCYNLAVLYHNTPGVKRDYKEAVKLYKKACDSDFSISCYNLASLYQEQKEYEKASKLYFKACKLDFADACNNL</sequence>
<evidence type="ECO:0000256" key="4">
    <source>
        <dbReference type="ARBA" id="ARBA00012865"/>
    </source>
</evidence>
<dbReference type="EC" id="3.5.2.6" evidence="4"/>
<evidence type="ECO:0000256" key="7">
    <source>
        <dbReference type="ARBA" id="ARBA00022801"/>
    </source>
</evidence>
<dbReference type="Pfam" id="PF13181">
    <property type="entry name" value="TPR_8"/>
    <property type="match status" value="2"/>
</dbReference>
<feature type="non-terminal residue" evidence="12">
    <location>
        <position position="243"/>
    </location>
</feature>
<evidence type="ECO:0000256" key="9">
    <source>
        <dbReference type="ARBA" id="ARBA00023157"/>
    </source>
</evidence>
<keyword evidence="8" id="KW-0802">TPR repeat</keyword>
<dbReference type="InterPro" id="IPR019734">
    <property type="entry name" value="TPR_rpt"/>
</dbReference>
<dbReference type="SMART" id="SM00671">
    <property type="entry name" value="SEL1"/>
    <property type="match status" value="5"/>
</dbReference>
<evidence type="ECO:0000256" key="10">
    <source>
        <dbReference type="ARBA" id="ARBA00023251"/>
    </source>
</evidence>
<keyword evidence="7" id="KW-0378">Hydrolase</keyword>
<dbReference type="SUPFAM" id="SSF81901">
    <property type="entry name" value="HCP-like"/>
    <property type="match status" value="1"/>
</dbReference>
<evidence type="ECO:0000256" key="8">
    <source>
        <dbReference type="ARBA" id="ARBA00022803"/>
    </source>
</evidence>
<feature type="chain" id="PRO_5039931998" description="beta-lactamase" evidence="11">
    <location>
        <begin position="19"/>
        <end position="243"/>
    </location>
</feature>
<comment type="similarity">
    <text evidence="3">Belongs to the hcp beta-lactamase family.</text>
</comment>
<dbReference type="InterPro" id="IPR011990">
    <property type="entry name" value="TPR-like_helical_dom_sf"/>
</dbReference>
<feature type="signal peptide" evidence="11">
    <location>
        <begin position="1"/>
        <end position="18"/>
    </location>
</feature>
<dbReference type="GO" id="GO:0005576">
    <property type="term" value="C:extracellular region"/>
    <property type="evidence" value="ECO:0007669"/>
    <property type="project" value="UniProtKB-SubCell"/>
</dbReference>
<evidence type="ECO:0000313" key="13">
    <source>
        <dbReference type="Proteomes" id="UP000824019"/>
    </source>
</evidence>
<dbReference type="AlphaFoldDB" id="A0A9E1B5J7"/>
<protein>
    <recommendedName>
        <fullName evidence="4">beta-lactamase</fullName>
        <ecNumber evidence="4">3.5.2.6</ecNumber>
    </recommendedName>
</protein>
<dbReference type="SMART" id="SM00028">
    <property type="entry name" value="TPR"/>
    <property type="match status" value="2"/>
</dbReference>
<evidence type="ECO:0000256" key="2">
    <source>
        <dbReference type="ARBA" id="ARBA00004613"/>
    </source>
</evidence>
<evidence type="ECO:0000256" key="11">
    <source>
        <dbReference type="SAM" id="SignalP"/>
    </source>
</evidence>
<dbReference type="InterPro" id="IPR040239">
    <property type="entry name" value="HcpB-like"/>
</dbReference>
<evidence type="ECO:0000256" key="1">
    <source>
        <dbReference type="ARBA" id="ARBA00001526"/>
    </source>
</evidence>
<dbReference type="GO" id="GO:0008800">
    <property type="term" value="F:beta-lactamase activity"/>
    <property type="evidence" value="ECO:0007669"/>
    <property type="project" value="UniProtKB-EC"/>
</dbReference>
<evidence type="ECO:0000256" key="5">
    <source>
        <dbReference type="ARBA" id="ARBA00022525"/>
    </source>
</evidence>
<dbReference type="PANTHER" id="PTHR13891">
    <property type="entry name" value="CYTOCHROME C OXIDASE ASSEMBLY FACTOR 7"/>
    <property type="match status" value="1"/>
</dbReference>
<proteinExistence type="inferred from homology"/>
<keyword evidence="11" id="KW-0732">Signal</keyword>
<dbReference type="PANTHER" id="PTHR13891:SF1">
    <property type="entry name" value="CYTOCHROME C OXIDASE ASSEMBLY FACTOR 7"/>
    <property type="match status" value="1"/>
</dbReference>
<keyword evidence="6" id="KW-0677">Repeat</keyword>
<evidence type="ECO:0000313" key="12">
    <source>
        <dbReference type="EMBL" id="MBS5829676.1"/>
    </source>
</evidence>
<keyword evidence="5" id="KW-0964">Secreted</keyword>
<dbReference type="EMBL" id="JAHAKR010000071">
    <property type="protein sequence ID" value="MBS5829676.1"/>
    <property type="molecule type" value="Genomic_DNA"/>
</dbReference>
<evidence type="ECO:0000256" key="3">
    <source>
        <dbReference type="ARBA" id="ARBA00008486"/>
    </source>
</evidence>
<name>A0A9E1B5J7_9BACT</name>
<keyword evidence="10" id="KW-0046">Antibiotic resistance</keyword>
<comment type="subcellular location">
    <subcellularLocation>
        <location evidence="2">Secreted</location>
    </subcellularLocation>
</comment>
<dbReference type="InterPro" id="IPR006597">
    <property type="entry name" value="Sel1-like"/>
</dbReference>
<dbReference type="Proteomes" id="UP000824019">
    <property type="component" value="Unassembled WGS sequence"/>
</dbReference>
<comment type="caution">
    <text evidence="12">The sequence shown here is derived from an EMBL/GenBank/DDBJ whole genome shotgun (WGS) entry which is preliminary data.</text>
</comment>
<dbReference type="Gene3D" id="1.25.40.10">
    <property type="entry name" value="Tetratricopeptide repeat domain"/>
    <property type="match status" value="1"/>
</dbReference>
<reference evidence="12" key="1">
    <citation type="submission" date="2021-02" db="EMBL/GenBank/DDBJ databases">
        <title>Infant gut strain persistence is associated with maternal origin, phylogeny, and functional potential including surface adhesion and iron acquisition.</title>
        <authorList>
            <person name="Lou Y.C."/>
        </authorList>
    </citation>
    <scope>NUCLEOTIDE SEQUENCE</scope>
    <source>
        <strain evidence="12">L3_101_000G1_dasL3_101_000G1_concoct_7_sub</strain>
    </source>
</reference>
<dbReference type="Pfam" id="PF08238">
    <property type="entry name" value="Sel1"/>
    <property type="match status" value="3"/>
</dbReference>
<dbReference type="GO" id="GO:0046677">
    <property type="term" value="P:response to antibiotic"/>
    <property type="evidence" value="ECO:0007669"/>
    <property type="project" value="UniProtKB-KW"/>
</dbReference>
<organism evidence="12 13">
    <name type="scientific">Campylobacter concisus</name>
    <dbReference type="NCBI Taxonomy" id="199"/>
    <lineage>
        <taxon>Bacteria</taxon>
        <taxon>Pseudomonadati</taxon>
        <taxon>Campylobacterota</taxon>
        <taxon>Epsilonproteobacteria</taxon>
        <taxon>Campylobacterales</taxon>
        <taxon>Campylobacteraceae</taxon>
        <taxon>Campylobacter</taxon>
    </lineage>
</organism>
<evidence type="ECO:0000256" key="6">
    <source>
        <dbReference type="ARBA" id="ARBA00022737"/>
    </source>
</evidence>
<gene>
    <name evidence="12" type="ORF">KIC69_02435</name>
</gene>